<evidence type="ECO:0000313" key="1">
    <source>
        <dbReference type="EMBL" id="KAE9043033.1"/>
    </source>
</evidence>
<proteinExistence type="predicted"/>
<dbReference type="OrthoDB" id="90777at2759"/>
<dbReference type="EMBL" id="QXFU01000132">
    <property type="protein sequence ID" value="KAE9043033.1"/>
    <property type="molecule type" value="Genomic_DNA"/>
</dbReference>
<evidence type="ECO:0000313" key="2">
    <source>
        <dbReference type="Proteomes" id="UP000435112"/>
    </source>
</evidence>
<organism evidence="1 2">
    <name type="scientific">Phytophthora rubi</name>
    <dbReference type="NCBI Taxonomy" id="129364"/>
    <lineage>
        <taxon>Eukaryota</taxon>
        <taxon>Sar</taxon>
        <taxon>Stramenopiles</taxon>
        <taxon>Oomycota</taxon>
        <taxon>Peronosporomycetes</taxon>
        <taxon>Peronosporales</taxon>
        <taxon>Peronosporaceae</taxon>
        <taxon>Phytophthora</taxon>
    </lineage>
</organism>
<protein>
    <submittedName>
        <fullName evidence="1">Uncharacterized protein</fullName>
    </submittedName>
</protein>
<comment type="caution">
    <text evidence="1">The sequence shown here is derived from an EMBL/GenBank/DDBJ whole genome shotgun (WGS) entry which is preliminary data.</text>
</comment>
<accession>A0A6A3NIA5</accession>
<name>A0A6A3NIA5_9STRA</name>
<dbReference type="InterPro" id="IPR021109">
    <property type="entry name" value="Peptidase_aspartic_dom_sf"/>
</dbReference>
<sequence length="88" mass="10113">METQRRALMKVTLGWEHAYEFEMWVMDHSAGVDVVLGMDFMVPAGIRLDLFHGTARLPDEVMVPLLKSKELEETVLYGTKSWENPPSF</sequence>
<dbReference type="Gene3D" id="2.40.70.10">
    <property type="entry name" value="Acid Proteases"/>
    <property type="match status" value="1"/>
</dbReference>
<gene>
    <name evidence="1" type="ORF">PR002_g3561</name>
</gene>
<reference evidence="1 2" key="1">
    <citation type="submission" date="2018-09" db="EMBL/GenBank/DDBJ databases">
        <title>Genomic investigation of the strawberry pathogen Phytophthora fragariae indicates pathogenicity is determined by transcriptional variation in three key races.</title>
        <authorList>
            <person name="Adams T.M."/>
            <person name="Armitage A.D."/>
            <person name="Sobczyk M.K."/>
            <person name="Bates H.J."/>
            <person name="Dunwell J.M."/>
            <person name="Nellist C.F."/>
            <person name="Harrison R.J."/>
        </authorList>
    </citation>
    <scope>NUCLEOTIDE SEQUENCE [LARGE SCALE GENOMIC DNA]</scope>
    <source>
        <strain evidence="1 2">SCRP324</strain>
    </source>
</reference>
<dbReference type="AlphaFoldDB" id="A0A6A3NIA5"/>
<dbReference type="Proteomes" id="UP000435112">
    <property type="component" value="Unassembled WGS sequence"/>
</dbReference>